<comment type="caution">
    <text evidence="3">The sequence shown here is derived from an EMBL/GenBank/DDBJ whole genome shotgun (WGS) entry which is preliminary data.</text>
</comment>
<dbReference type="AlphaFoldDB" id="A0A086KXJ5"/>
<dbReference type="EMBL" id="AHZU02000048">
    <property type="protein sequence ID" value="KFG49113.1"/>
    <property type="molecule type" value="Genomic_DNA"/>
</dbReference>
<dbReference type="FunFam" id="1.10.8.720:FF:000001">
    <property type="entry name" value="dynein heavy chain 7, axonemal"/>
    <property type="match status" value="1"/>
</dbReference>
<evidence type="ECO:0000259" key="1">
    <source>
        <dbReference type="Pfam" id="PF03028"/>
    </source>
</evidence>
<dbReference type="GO" id="GO:0051959">
    <property type="term" value="F:dynein light intermediate chain binding"/>
    <property type="evidence" value="ECO:0007669"/>
    <property type="project" value="InterPro"/>
</dbReference>
<dbReference type="GO" id="GO:0030286">
    <property type="term" value="C:dynein complex"/>
    <property type="evidence" value="ECO:0007669"/>
    <property type="project" value="InterPro"/>
</dbReference>
<dbReference type="InterPro" id="IPR026983">
    <property type="entry name" value="DHC"/>
</dbReference>
<proteinExistence type="predicted"/>
<feature type="domain" description="Dynein heavy chain region D6 P-loop" evidence="1">
    <location>
        <begin position="1"/>
        <end position="66"/>
    </location>
</feature>
<dbReference type="Pfam" id="PF18198">
    <property type="entry name" value="AAA_lid_11"/>
    <property type="match status" value="1"/>
</dbReference>
<feature type="domain" description="Dynein heavy chain AAA lid" evidence="2">
    <location>
        <begin position="98"/>
        <end position="229"/>
    </location>
</feature>
<dbReference type="Gene3D" id="1.10.8.720">
    <property type="entry name" value="Region D6 of dynein motor"/>
    <property type="match status" value="1"/>
</dbReference>
<dbReference type="PANTHER" id="PTHR22878">
    <property type="entry name" value="DYNEIN HEAVY CHAIN 6, AXONEMAL-LIKE-RELATED"/>
    <property type="match status" value="1"/>
</dbReference>
<dbReference type="GO" id="GO:0008569">
    <property type="term" value="F:minus-end-directed microtubule motor activity"/>
    <property type="evidence" value="ECO:0007669"/>
    <property type="project" value="InterPro"/>
</dbReference>
<dbReference type="VEuPathDB" id="ToxoDB:TGDOM2_397570"/>
<feature type="non-terminal residue" evidence="3">
    <location>
        <position position="1"/>
    </location>
</feature>
<protein>
    <submittedName>
        <fullName evidence="3">Dynein heavy chain family protein</fullName>
    </submittedName>
</protein>
<dbReference type="InterPro" id="IPR004273">
    <property type="entry name" value="Dynein_heavy_D6_P-loop"/>
</dbReference>
<sequence>IETAVSTGAWILLQNCHLSASFLPQLERIVEEFPLRDVHPDFRLLLTSMPSPQFPESVLLNSVKVTNEPPRGLRQNLLRSYLGFDESFLEDHPKPTAWKNMLFALCFFHAMLLERRKFGPLGWNVPYEFSQSDMQISIQQLRHFVGAFDQIPWKTLKYLAAETNYGGRITDPWDRRLINYLIDDIYSPEILEEGFCLSASEGIEVPPATFTLEEYLDFIREMPTEESPEKEHGGMTTKRGSMSIASKMTGAVVFIFYK</sequence>
<dbReference type="InterPro" id="IPR041658">
    <property type="entry name" value="AAA_lid_11"/>
</dbReference>
<dbReference type="Pfam" id="PF03028">
    <property type="entry name" value="Dynein_heavy"/>
    <property type="match status" value="1"/>
</dbReference>
<organism evidence="3 4">
    <name type="scientific">Toxoplasma gondii GAB2-2007-GAL-DOM2</name>
    <dbReference type="NCBI Taxonomy" id="1130820"/>
    <lineage>
        <taxon>Eukaryota</taxon>
        <taxon>Sar</taxon>
        <taxon>Alveolata</taxon>
        <taxon>Apicomplexa</taxon>
        <taxon>Conoidasida</taxon>
        <taxon>Coccidia</taxon>
        <taxon>Eucoccidiorida</taxon>
        <taxon>Eimeriorina</taxon>
        <taxon>Sarcocystidae</taxon>
        <taxon>Toxoplasma</taxon>
    </lineage>
</organism>
<evidence type="ECO:0000313" key="3">
    <source>
        <dbReference type="EMBL" id="KFG49113.1"/>
    </source>
</evidence>
<dbReference type="InterPro" id="IPR027417">
    <property type="entry name" value="P-loop_NTPase"/>
</dbReference>
<dbReference type="InterPro" id="IPR042219">
    <property type="entry name" value="AAA_lid_11_sf"/>
</dbReference>
<dbReference type="Gene3D" id="3.40.50.300">
    <property type="entry name" value="P-loop containing nucleotide triphosphate hydrolases"/>
    <property type="match status" value="1"/>
</dbReference>
<reference evidence="3 4" key="1">
    <citation type="submission" date="2014-02" db="EMBL/GenBank/DDBJ databases">
        <authorList>
            <person name="Sibley D."/>
            <person name="Venepally P."/>
            <person name="Karamycheva S."/>
            <person name="Hadjithomas M."/>
            <person name="Khan A."/>
            <person name="Brunk B."/>
            <person name="Roos D."/>
            <person name="Caler E."/>
            <person name="Lorenzi H."/>
        </authorList>
    </citation>
    <scope>NUCLEOTIDE SEQUENCE [LARGE SCALE GENOMIC DNA]</scope>
    <source>
        <strain evidence="3 4">GAB2-2007-GAL-DOM2</strain>
    </source>
</reference>
<dbReference type="Proteomes" id="UP000028837">
    <property type="component" value="Unassembled WGS sequence"/>
</dbReference>
<evidence type="ECO:0000313" key="4">
    <source>
        <dbReference type="Proteomes" id="UP000028837"/>
    </source>
</evidence>
<gene>
    <name evidence="3" type="ORF">TGDOM2_397570</name>
</gene>
<accession>A0A086KXJ5</accession>
<name>A0A086KXJ5_TOXGO</name>
<dbReference type="GO" id="GO:0045505">
    <property type="term" value="F:dynein intermediate chain binding"/>
    <property type="evidence" value="ECO:0007669"/>
    <property type="project" value="InterPro"/>
</dbReference>
<evidence type="ECO:0000259" key="2">
    <source>
        <dbReference type="Pfam" id="PF18198"/>
    </source>
</evidence>
<dbReference type="GO" id="GO:0007018">
    <property type="term" value="P:microtubule-based movement"/>
    <property type="evidence" value="ECO:0007669"/>
    <property type="project" value="InterPro"/>
</dbReference>
<dbReference type="PANTHER" id="PTHR22878:SF68">
    <property type="entry name" value="DYNEIN HEAVY CHAIN 6, AXONEMAL-LIKE"/>
    <property type="match status" value="1"/>
</dbReference>